<dbReference type="Gene3D" id="1.25.40.10">
    <property type="entry name" value="Tetratricopeptide repeat domain"/>
    <property type="match status" value="2"/>
</dbReference>
<feature type="compositionally biased region" description="Basic and acidic residues" evidence="1">
    <location>
        <begin position="101"/>
        <end position="115"/>
    </location>
</feature>
<dbReference type="PANTHER" id="PTHR46082">
    <property type="entry name" value="ATP/GTP-BINDING PROTEIN-RELATED"/>
    <property type="match status" value="1"/>
</dbReference>
<feature type="region of interest" description="Disordered" evidence="1">
    <location>
        <begin position="95"/>
        <end position="131"/>
    </location>
</feature>
<keyword evidence="2" id="KW-0472">Membrane</keyword>
<evidence type="ECO:0000313" key="4">
    <source>
        <dbReference type="Proteomes" id="UP000624325"/>
    </source>
</evidence>
<dbReference type="Proteomes" id="UP000624325">
    <property type="component" value="Unassembled WGS sequence"/>
</dbReference>
<dbReference type="InterPro" id="IPR053137">
    <property type="entry name" value="NLR-like"/>
</dbReference>
<dbReference type="Pfam" id="PF13374">
    <property type="entry name" value="TPR_10"/>
    <property type="match status" value="2"/>
</dbReference>
<sequence length="531" mass="60963">MRLSFVILNEMREASISRAEVVIVVPGLKELLDSRADAAEVSRTVNEAVPRLRRVRKLLPQDQATAYAFIALLIALFTLVENILADLPALSKIFPGARDPSPPREDSPEVPSHRDARSKRRTWRERYPGKPEDPATWQQWVELMPELLAADPAASTDSGLRWVSCEAVRYFDFSDQLEAGAELAQHLSVRWAEILPTDQLTLFMAHLVAHTYSKQGRWNLSAKLREQTLTRQRQFLGEDHGDTLLSANNLGLDMSRLRRYDEAHDLHADTVARRRRILGDDHPATLSSANSLGVDLHMLKRYDEARELHEDTLERRRRVLGDDHPETLWSANNLGNDLRMLRRYWEARDLHEDTLARQRRSLGDDHADTLWFANSLGLDLYMLRRYPEARALHEDTLARRRRILGDDHPDTLSSANNLGNDLYMLQRYAQARRRHEDTLTRRRRVLGDDDPDTLATAYNLGLVLYMQRRYREARELQADTLARQRAGLGDDHPDTGATARHLMKILEAIEGRRLFDSALGGLRRWRQSGAG</sequence>
<keyword evidence="2" id="KW-1133">Transmembrane helix</keyword>
<dbReference type="PANTHER" id="PTHR46082:SF6">
    <property type="entry name" value="AAA+ ATPASE DOMAIN-CONTAINING PROTEIN-RELATED"/>
    <property type="match status" value="1"/>
</dbReference>
<dbReference type="InterPro" id="IPR011990">
    <property type="entry name" value="TPR-like_helical_dom_sf"/>
</dbReference>
<evidence type="ECO:0000256" key="2">
    <source>
        <dbReference type="SAM" id="Phobius"/>
    </source>
</evidence>
<comment type="caution">
    <text evidence="3">The sequence shown here is derived from an EMBL/GenBank/DDBJ whole genome shotgun (WGS) entry which is preliminary data.</text>
</comment>
<accession>A0ABQ4CFG9</accession>
<keyword evidence="2" id="KW-0812">Transmembrane</keyword>
<organism evidence="3 4">
    <name type="scientific">Asanoa iriomotensis</name>
    <dbReference type="NCBI Taxonomy" id="234613"/>
    <lineage>
        <taxon>Bacteria</taxon>
        <taxon>Bacillati</taxon>
        <taxon>Actinomycetota</taxon>
        <taxon>Actinomycetes</taxon>
        <taxon>Micromonosporales</taxon>
        <taxon>Micromonosporaceae</taxon>
        <taxon>Asanoa</taxon>
    </lineage>
</organism>
<protein>
    <recommendedName>
        <fullName evidence="5">Tetratricopeptide repeat protein</fullName>
    </recommendedName>
</protein>
<feature type="transmembrane region" description="Helical" evidence="2">
    <location>
        <begin position="64"/>
        <end position="85"/>
    </location>
</feature>
<dbReference type="EMBL" id="BONC01000110">
    <property type="protein sequence ID" value="GIF61522.1"/>
    <property type="molecule type" value="Genomic_DNA"/>
</dbReference>
<dbReference type="SUPFAM" id="SSF48452">
    <property type="entry name" value="TPR-like"/>
    <property type="match status" value="3"/>
</dbReference>
<keyword evidence="4" id="KW-1185">Reference proteome</keyword>
<proteinExistence type="predicted"/>
<evidence type="ECO:0000256" key="1">
    <source>
        <dbReference type="SAM" id="MobiDB-lite"/>
    </source>
</evidence>
<reference evidence="3 4" key="1">
    <citation type="submission" date="2021-01" db="EMBL/GenBank/DDBJ databases">
        <title>Whole genome shotgun sequence of Asanoa iriomotensis NBRC 100142.</title>
        <authorList>
            <person name="Komaki H."/>
            <person name="Tamura T."/>
        </authorList>
    </citation>
    <scope>NUCLEOTIDE SEQUENCE [LARGE SCALE GENOMIC DNA]</scope>
    <source>
        <strain evidence="3 4">NBRC 100142</strain>
    </source>
</reference>
<dbReference type="Pfam" id="PF13424">
    <property type="entry name" value="TPR_12"/>
    <property type="match status" value="2"/>
</dbReference>
<name>A0ABQ4CFG9_9ACTN</name>
<gene>
    <name evidence="3" type="ORF">Air01nite_76170</name>
</gene>
<evidence type="ECO:0008006" key="5">
    <source>
        <dbReference type="Google" id="ProtNLM"/>
    </source>
</evidence>
<evidence type="ECO:0000313" key="3">
    <source>
        <dbReference type="EMBL" id="GIF61522.1"/>
    </source>
</evidence>